<dbReference type="InterPro" id="IPR042299">
    <property type="entry name" value="Ufd1-like_Nn"/>
</dbReference>
<dbReference type="GO" id="GO:0036503">
    <property type="term" value="P:ERAD pathway"/>
    <property type="evidence" value="ECO:0007669"/>
    <property type="project" value="TreeGrafter"/>
</dbReference>
<organism evidence="6 7">
    <name type="scientific">Psophocarpus tetragonolobus</name>
    <name type="common">Winged bean</name>
    <name type="synonym">Dolichos tetragonolobus</name>
    <dbReference type="NCBI Taxonomy" id="3891"/>
    <lineage>
        <taxon>Eukaryota</taxon>
        <taxon>Viridiplantae</taxon>
        <taxon>Streptophyta</taxon>
        <taxon>Embryophyta</taxon>
        <taxon>Tracheophyta</taxon>
        <taxon>Spermatophyta</taxon>
        <taxon>Magnoliopsida</taxon>
        <taxon>eudicotyledons</taxon>
        <taxon>Gunneridae</taxon>
        <taxon>Pentapetalae</taxon>
        <taxon>rosids</taxon>
        <taxon>fabids</taxon>
        <taxon>Fabales</taxon>
        <taxon>Fabaceae</taxon>
        <taxon>Papilionoideae</taxon>
        <taxon>50 kb inversion clade</taxon>
        <taxon>NPAAA clade</taxon>
        <taxon>indigoferoid/millettioid clade</taxon>
        <taxon>Phaseoleae</taxon>
        <taxon>Psophocarpus</taxon>
    </lineage>
</organism>
<dbReference type="GO" id="GO:0034098">
    <property type="term" value="C:VCP-NPL4-UFD1 AAA ATPase complex"/>
    <property type="evidence" value="ECO:0007669"/>
    <property type="project" value="TreeGrafter"/>
</dbReference>
<evidence type="ECO:0000256" key="1">
    <source>
        <dbReference type="ARBA" id="ARBA00006043"/>
    </source>
</evidence>
<reference evidence="6 7" key="1">
    <citation type="submission" date="2024-01" db="EMBL/GenBank/DDBJ databases">
        <title>The genomes of 5 underutilized Papilionoideae crops provide insights into root nodulation and disease resistanc.</title>
        <authorList>
            <person name="Jiang F."/>
        </authorList>
    </citation>
    <scope>NUCLEOTIDE SEQUENCE [LARGE SCALE GENOMIC DNA]</scope>
    <source>
        <strain evidence="6">DUOXIRENSHENG_FW03</strain>
        <tissue evidence="6">Leaves</tissue>
    </source>
</reference>
<dbReference type="GO" id="GO:0031593">
    <property type="term" value="F:polyubiquitin modification-dependent protein binding"/>
    <property type="evidence" value="ECO:0007669"/>
    <property type="project" value="TreeGrafter"/>
</dbReference>
<keyword evidence="7" id="KW-1185">Reference proteome</keyword>
<feature type="compositionally biased region" description="Polar residues" evidence="3">
    <location>
        <begin position="248"/>
        <end position="263"/>
    </location>
</feature>
<comment type="similarity">
    <text evidence="1">Belongs to the UFD1 family.</text>
</comment>
<protein>
    <recommendedName>
        <fullName evidence="8">Ubiquitin fusion degradaton protein</fullName>
    </recommendedName>
</protein>
<dbReference type="InterPro" id="IPR055417">
    <property type="entry name" value="UFD1_N1"/>
</dbReference>
<dbReference type="EMBL" id="JAYMYS010000008">
    <property type="protein sequence ID" value="KAK7385180.1"/>
    <property type="molecule type" value="Genomic_DNA"/>
</dbReference>
<evidence type="ECO:0000259" key="4">
    <source>
        <dbReference type="Pfam" id="PF03152"/>
    </source>
</evidence>
<evidence type="ECO:0008006" key="8">
    <source>
        <dbReference type="Google" id="ProtNLM"/>
    </source>
</evidence>
<dbReference type="Pfam" id="PF24842">
    <property type="entry name" value="UFD1_N2"/>
    <property type="match status" value="1"/>
</dbReference>
<gene>
    <name evidence="6" type="ORF">VNO78_30892</name>
</gene>
<accession>A0AAN9RXG1</accession>
<feature type="compositionally biased region" description="Basic and acidic residues" evidence="3">
    <location>
        <begin position="219"/>
        <end position="229"/>
    </location>
</feature>
<keyword evidence="2" id="KW-0833">Ubl conjugation pathway</keyword>
<dbReference type="GO" id="GO:0006511">
    <property type="term" value="P:ubiquitin-dependent protein catabolic process"/>
    <property type="evidence" value="ECO:0007669"/>
    <property type="project" value="InterPro"/>
</dbReference>
<evidence type="ECO:0000256" key="3">
    <source>
        <dbReference type="SAM" id="MobiDB-lite"/>
    </source>
</evidence>
<dbReference type="PANTHER" id="PTHR12555">
    <property type="entry name" value="UBIQUITIN FUSION DEGRADATON PROTEIN 1"/>
    <property type="match status" value="1"/>
</dbReference>
<dbReference type="InterPro" id="IPR004854">
    <property type="entry name" value="Ufd1-like"/>
</dbReference>
<comment type="caution">
    <text evidence="6">The sequence shown here is derived from an EMBL/GenBank/DDBJ whole genome shotgun (WGS) entry which is preliminary data.</text>
</comment>
<dbReference type="Gene3D" id="3.10.330.10">
    <property type="match status" value="1"/>
</dbReference>
<evidence type="ECO:0000256" key="2">
    <source>
        <dbReference type="ARBA" id="ARBA00022786"/>
    </source>
</evidence>
<dbReference type="Gene3D" id="2.40.40.50">
    <property type="entry name" value="Ubiquitin fusion degradation protein UFD1, N-terminal domain"/>
    <property type="match status" value="1"/>
</dbReference>
<feature type="region of interest" description="Disordered" evidence="3">
    <location>
        <begin position="209"/>
        <end position="334"/>
    </location>
</feature>
<proteinExistence type="inferred from homology"/>
<feature type="compositionally biased region" description="Low complexity" evidence="3">
    <location>
        <begin position="305"/>
        <end position="317"/>
    </location>
</feature>
<dbReference type="PANTHER" id="PTHR12555:SF21">
    <property type="entry name" value="UBIQUITIN FUSION DEGRADATION PROTEIN 1 HOMOLOG"/>
    <property type="match status" value="1"/>
</dbReference>
<name>A0AAN9RXG1_PSOTE</name>
<feature type="domain" description="Ubiquitin fusion degradation protein UFD1 N-terminal subdomain 1" evidence="4">
    <location>
        <begin position="30"/>
        <end position="125"/>
    </location>
</feature>
<dbReference type="Proteomes" id="UP001386955">
    <property type="component" value="Unassembled WGS sequence"/>
</dbReference>
<sequence>MQPTGWDEEESHDNGWNEEASYYNEWDATFQDVYRCYPLSSTEVSNLENGGKIIMPDSALNLLAYCEIEYPMLFELRKPSAERVTHCGVLEFTADEGMIYMPQWMMENMHLQEGDNVILRSANVPRATYVKLQPHTKDFLDLYNIRSILEYSLRSFSCLTTGDTIMISFNKKKYYIDVVETKPSHAVSIIETDCEVDFAQPLDYTEPEKQLPCASSHKGNTEAHDDSAKKTAQIIPFSGSGRRLDSKPCTQSVQEISSSMLKDQQTETETKNLDSNSRPSRRKSGKLVFGSDANASKIQSHAKASLESTNQESSQNEELPKFQAFTGKKYSLRN</sequence>
<evidence type="ECO:0000313" key="6">
    <source>
        <dbReference type="EMBL" id="KAK7385180.1"/>
    </source>
</evidence>
<dbReference type="AlphaFoldDB" id="A0AAN9RXG1"/>
<dbReference type="Pfam" id="PF03152">
    <property type="entry name" value="UFD1_N1"/>
    <property type="match status" value="1"/>
</dbReference>
<feature type="domain" description="Ubiquitin fusion degradation protein UFD1 N-terminal subdomain 2" evidence="5">
    <location>
        <begin position="127"/>
        <end position="201"/>
    </location>
</feature>
<dbReference type="InterPro" id="IPR055418">
    <property type="entry name" value="UFD1_N2"/>
</dbReference>
<evidence type="ECO:0000313" key="7">
    <source>
        <dbReference type="Proteomes" id="UP001386955"/>
    </source>
</evidence>
<evidence type="ECO:0000259" key="5">
    <source>
        <dbReference type="Pfam" id="PF24842"/>
    </source>
</evidence>